<accession>A0A2Y9BGI4</accession>
<dbReference type="PANTHER" id="PTHR12128">
    <property type="entry name" value="DIHYDRODIPICOLINATE SYNTHASE"/>
    <property type="match status" value="1"/>
</dbReference>
<dbReference type="SUPFAM" id="SSF51569">
    <property type="entry name" value="Aldolase"/>
    <property type="match status" value="1"/>
</dbReference>
<feature type="active site" description="Schiff-base intermediate with substrate" evidence="4">
    <location>
        <position position="168"/>
    </location>
</feature>
<dbReference type="InterPro" id="IPR013785">
    <property type="entry name" value="Aldolase_TIM"/>
</dbReference>
<dbReference type="SMART" id="SM01130">
    <property type="entry name" value="DHDPS"/>
    <property type="match status" value="1"/>
</dbReference>
<dbReference type="Gene3D" id="3.20.20.70">
    <property type="entry name" value="Aldolase class I"/>
    <property type="match status" value="1"/>
</dbReference>
<dbReference type="EMBL" id="QGDL01000002">
    <property type="protein sequence ID" value="PWJ31497.1"/>
    <property type="molecule type" value="Genomic_DNA"/>
</dbReference>
<sequence length="306" mass="34405">MRVIQDGVWPVMITPFTEDNKIDYNQVLKLLEWYEGQGVAGVFAVCQSSEMFFLTKQERFELAKFIIDNAPENMGVVASGHVAETVEDQVEEAKAVIDAGADSYVFISNQFAKEGGSEDEAKRGIETLISQIPAESFGIYECPFPYKRVLSPELLKFCAETGKFSFLKDTCCDLAQLKAKTDAVKHTDLKIFNANAATLLESLKMGCAGYSGVMANFHADLYTWLCENFEKEPEKAERMQNFLGAASLVECQVYPVNAKYHMQLEGLEMSTYCRTKDAAELTASKQMEIVQFRAMEQAFRENFFKS</sequence>
<feature type="active site" description="Proton donor/acceptor" evidence="4">
    <location>
        <position position="140"/>
    </location>
</feature>
<evidence type="ECO:0000313" key="6">
    <source>
        <dbReference type="Proteomes" id="UP000245845"/>
    </source>
</evidence>
<dbReference type="RefSeq" id="WP_109730190.1">
    <property type="nucleotide sequence ID" value="NZ_BAAACK010000006.1"/>
</dbReference>
<dbReference type="InterPro" id="IPR002220">
    <property type="entry name" value="DapA-like"/>
</dbReference>
<evidence type="ECO:0000256" key="2">
    <source>
        <dbReference type="ARBA" id="ARBA00023239"/>
    </source>
</evidence>
<organism evidence="5 6">
    <name type="scientific">Faecalicatena orotica</name>
    <dbReference type="NCBI Taxonomy" id="1544"/>
    <lineage>
        <taxon>Bacteria</taxon>
        <taxon>Bacillati</taxon>
        <taxon>Bacillota</taxon>
        <taxon>Clostridia</taxon>
        <taxon>Lachnospirales</taxon>
        <taxon>Lachnospiraceae</taxon>
        <taxon>Faecalicatena</taxon>
    </lineage>
</organism>
<dbReference type="Proteomes" id="UP000245845">
    <property type="component" value="Unassembled WGS sequence"/>
</dbReference>
<dbReference type="OrthoDB" id="9796205at2"/>
<name>A0A2Y9BGI4_9FIRM</name>
<comment type="caution">
    <text evidence="5">The sequence shown here is derived from an EMBL/GenBank/DDBJ whole genome shotgun (WGS) entry which is preliminary data.</text>
</comment>
<evidence type="ECO:0000256" key="3">
    <source>
        <dbReference type="PIRNR" id="PIRNR001365"/>
    </source>
</evidence>
<reference evidence="5 6" key="1">
    <citation type="submission" date="2018-05" db="EMBL/GenBank/DDBJ databases">
        <title>The Hungate 1000. A catalogue of reference genomes from the rumen microbiome.</title>
        <authorList>
            <person name="Kelly W."/>
        </authorList>
    </citation>
    <scope>NUCLEOTIDE SEQUENCE [LARGE SCALE GENOMIC DNA]</scope>
    <source>
        <strain evidence="5 6">NLAE-zl-C242</strain>
    </source>
</reference>
<dbReference type="GO" id="GO:0008840">
    <property type="term" value="F:4-hydroxy-tetrahydrodipicolinate synthase activity"/>
    <property type="evidence" value="ECO:0007669"/>
    <property type="project" value="TreeGrafter"/>
</dbReference>
<evidence type="ECO:0000256" key="4">
    <source>
        <dbReference type="PIRSR" id="PIRSR001365-1"/>
    </source>
</evidence>
<protein>
    <submittedName>
        <fullName evidence="5">4-hydroxy-tetrahydrodipicolinate synthase</fullName>
    </submittedName>
</protein>
<dbReference type="PIRSF" id="PIRSF001365">
    <property type="entry name" value="DHDPS"/>
    <property type="match status" value="1"/>
</dbReference>
<dbReference type="PANTHER" id="PTHR12128:SF66">
    <property type="entry name" value="4-HYDROXY-2-OXOGLUTARATE ALDOLASE, MITOCHONDRIAL"/>
    <property type="match status" value="1"/>
</dbReference>
<keyword evidence="2 3" id="KW-0456">Lyase</keyword>
<gene>
    <name evidence="5" type="ORF">A8806_102355</name>
</gene>
<proteinExistence type="inferred from homology"/>
<evidence type="ECO:0000256" key="1">
    <source>
        <dbReference type="ARBA" id="ARBA00007592"/>
    </source>
</evidence>
<evidence type="ECO:0000313" key="5">
    <source>
        <dbReference type="EMBL" id="PWJ31497.1"/>
    </source>
</evidence>
<comment type="similarity">
    <text evidence="1 3">Belongs to the DapA family.</text>
</comment>
<keyword evidence="6" id="KW-1185">Reference proteome</keyword>
<dbReference type="CDD" id="cd00408">
    <property type="entry name" value="DHDPS-like"/>
    <property type="match status" value="1"/>
</dbReference>
<dbReference type="AlphaFoldDB" id="A0A2Y9BGI4"/>
<dbReference type="Pfam" id="PF00701">
    <property type="entry name" value="DHDPS"/>
    <property type="match status" value="1"/>
</dbReference>